<dbReference type="Gene3D" id="3.40.1190.20">
    <property type="match status" value="1"/>
</dbReference>
<reference evidence="4" key="1">
    <citation type="journal article" date="2021" name="PeerJ">
        <title>Extensive microbial diversity within the chicken gut microbiome revealed by metagenomics and culture.</title>
        <authorList>
            <person name="Gilroy R."/>
            <person name="Ravi A."/>
            <person name="Getino M."/>
            <person name="Pursley I."/>
            <person name="Horton D.L."/>
            <person name="Alikhan N.F."/>
            <person name="Baker D."/>
            <person name="Gharbi K."/>
            <person name="Hall N."/>
            <person name="Watson M."/>
            <person name="Adriaenssens E.M."/>
            <person name="Foster-Nyarko E."/>
            <person name="Jarju S."/>
            <person name="Secka A."/>
            <person name="Antonio M."/>
            <person name="Oren A."/>
            <person name="Chaudhuri R.R."/>
            <person name="La Ragione R."/>
            <person name="Hildebrand F."/>
            <person name="Pallen M.J."/>
        </authorList>
    </citation>
    <scope>NUCLEOTIDE SEQUENCE</scope>
    <source>
        <strain evidence="4">CHK156-179</strain>
    </source>
</reference>
<dbReference type="PANTHER" id="PTHR10584:SF166">
    <property type="entry name" value="RIBOKINASE"/>
    <property type="match status" value="1"/>
</dbReference>
<evidence type="ECO:0000313" key="4">
    <source>
        <dbReference type="EMBL" id="HJA03194.1"/>
    </source>
</evidence>
<gene>
    <name evidence="4" type="ORF">H9797_07460</name>
</gene>
<sequence length="340" mass="36535">MEKKITVAGNILADLVKTVEVYPEKGMLSTITDIKRGVGGCVPNTAICLKKIDPEMHIRAVGRVGRDEYGSFALGELERAGIDTSFVRRTDTPTSFSDVISVRSTGERTFFHFRGANAEFCDEDVAPASLDCELFHIGYVMLLDALDARDDEYGTRLARLLSRVRAHGIATSIDCVSETSGVFREKVIPALKYCTYAILNEIEAASVSGIPARGEDGTLDDAGIVQTMRFFLQCGVSGKVIVHAPEAGYLMDKSGYALKVPSLELPEGFIKGKVGAGDAFCAGALHGLITGMNDEEVLRFASAAAASSLSAKDATSGMGNRVEVLALDSWFKRQKGTRLC</sequence>
<dbReference type="AlphaFoldDB" id="A0A9D2KF21"/>
<reference evidence="4" key="2">
    <citation type="submission" date="2021-04" db="EMBL/GenBank/DDBJ databases">
        <authorList>
            <person name="Gilroy R."/>
        </authorList>
    </citation>
    <scope>NUCLEOTIDE SEQUENCE</scope>
    <source>
        <strain evidence="4">CHK156-179</strain>
    </source>
</reference>
<dbReference type="PANTHER" id="PTHR10584">
    <property type="entry name" value="SUGAR KINASE"/>
    <property type="match status" value="1"/>
</dbReference>
<dbReference type="Pfam" id="PF00294">
    <property type="entry name" value="PfkB"/>
    <property type="match status" value="1"/>
</dbReference>
<dbReference type="GO" id="GO:0005829">
    <property type="term" value="C:cytosol"/>
    <property type="evidence" value="ECO:0007669"/>
    <property type="project" value="TreeGrafter"/>
</dbReference>
<dbReference type="EMBL" id="DXAJ01000112">
    <property type="protein sequence ID" value="HJA03194.1"/>
    <property type="molecule type" value="Genomic_DNA"/>
</dbReference>
<dbReference type="InterPro" id="IPR011611">
    <property type="entry name" value="PfkB_dom"/>
</dbReference>
<protein>
    <submittedName>
        <fullName evidence="4">Carbohydrate kinase family protein</fullName>
    </submittedName>
</protein>
<organism evidence="4 5">
    <name type="scientific">Candidatus Gallimonas gallistercoris</name>
    <dbReference type="NCBI Taxonomy" id="2838602"/>
    <lineage>
        <taxon>Bacteria</taxon>
        <taxon>Bacillati</taxon>
        <taxon>Bacillota</taxon>
        <taxon>Clostridia</taxon>
        <taxon>Candidatus Gallimonas</taxon>
    </lineage>
</organism>
<name>A0A9D2KF21_9FIRM</name>
<feature type="domain" description="Carbohydrate kinase PfkB" evidence="3">
    <location>
        <begin position="3"/>
        <end position="316"/>
    </location>
</feature>
<keyword evidence="2 4" id="KW-0418">Kinase</keyword>
<evidence type="ECO:0000313" key="5">
    <source>
        <dbReference type="Proteomes" id="UP000824221"/>
    </source>
</evidence>
<dbReference type="InterPro" id="IPR029056">
    <property type="entry name" value="Ribokinase-like"/>
</dbReference>
<evidence type="ECO:0000256" key="1">
    <source>
        <dbReference type="ARBA" id="ARBA00022679"/>
    </source>
</evidence>
<keyword evidence="1" id="KW-0808">Transferase</keyword>
<proteinExistence type="predicted"/>
<accession>A0A9D2KF21</accession>
<comment type="caution">
    <text evidence="4">The sequence shown here is derived from an EMBL/GenBank/DDBJ whole genome shotgun (WGS) entry which is preliminary data.</text>
</comment>
<dbReference type="GO" id="GO:0016301">
    <property type="term" value="F:kinase activity"/>
    <property type="evidence" value="ECO:0007669"/>
    <property type="project" value="UniProtKB-KW"/>
</dbReference>
<evidence type="ECO:0000256" key="2">
    <source>
        <dbReference type="ARBA" id="ARBA00022777"/>
    </source>
</evidence>
<dbReference type="Proteomes" id="UP000824221">
    <property type="component" value="Unassembled WGS sequence"/>
</dbReference>
<dbReference type="SUPFAM" id="SSF53613">
    <property type="entry name" value="Ribokinase-like"/>
    <property type="match status" value="1"/>
</dbReference>
<evidence type="ECO:0000259" key="3">
    <source>
        <dbReference type="Pfam" id="PF00294"/>
    </source>
</evidence>